<dbReference type="Gene3D" id="1.10.10.820">
    <property type="match status" value="1"/>
</dbReference>
<comment type="subcellular location">
    <subcellularLocation>
        <location evidence="1">Cell membrane</location>
        <topology evidence="1">Multi-pass membrane protein</topology>
    </subcellularLocation>
</comment>
<dbReference type="Gene3D" id="1.20.120.720">
    <property type="entry name" value="Myosin VI head, motor domain, U50 subdomain"/>
    <property type="match status" value="1"/>
</dbReference>
<protein>
    <recommendedName>
        <fullName evidence="2">chitin synthase</fullName>
        <ecNumber evidence="2">2.4.1.16</ecNumber>
    </recommendedName>
</protein>
<keyword evidence="22" id="KW-1185">Reference proteome</keyword>
<feature type="transmembrane region" description="Helical" evidence="18">
    <location>
        <begin position="1628"/>
        <end position="1649"/>
    </location>
</feature>
<evidence type="ECO:0000256" key="1">
    <source>
        <dbReference type="ARBA" id="ARBA00004651"/>
    </source>
</evidence>
<evidence type="ECO:0000259" key="20">
    <source>
        <dbReference type="PROSITE" id="PS51998"/>
    </source>
</evidence>
<evidence type="ECO:0000256" key="5">
    <source>
        <dbReference type="ARBA" id="ARBA00022679"/>
    </source>
</evidence>
<dbReference type="PROSITE" id="PS51998">
    <property type="entry name" value="DEK_C"/>
    <property type="match status" value="1"/>
</dbReference>
<evidence type="ECO:0000256" key="3">
    <source>
        <dbReference type="ARBA" id="ARBA00022475"/>
    </source>
</evidence>
<dbReference type="SUPFAM" id="SSF55856">
    <property type="entry name" value="Cytochrome b5-like heme/steroid binding domain"/>
    <property type="match status" value="1"/>
</dbReference>
<dbReference type="Pfam" id="PF03142">
    <property type="entry name" value="Chitin_synth_2"/>
    <property type="match status" value="1"/>
</dbReference>
<evidence type="ECO:0000256" key="14">
    <source>
        <dbReference type="ARBA" id="ARBA00023203"/>
    </source>
</evidence>
<dbReference type="EC" id="2.4.1.16" evidence="2"/>
<dbReference type="EMBL" id="SSOP01000039">
    <property type="protein sequence ID" value="KAB5593353.1"/>
    <property type="molecule type" value="Genomic_DNA"/>
</dbReference>
<comment type="similarity">
    <text evidence="16">Belongs to the TRAFAC class myosin-kinesin ATPase superfamily. Myosin family.</text>
</comment>
<feature type="transmembrane region" description="Helical" evidence="18">
    <location>
        <begin position="1683"/>
        <end position="1706"/>
    </location>
</feature>
<evidence type="ECO:0000256" key="10">
    <source>
        <dbReference type="ARBA" id="ARBA00023123"/>
    </source>
</evidence>
<keyword evidence="3" id="KW-1003">Cell membrane</keyword>
<evidence type="ECO:0000256" key="6">
    <source>
        <dbReference type="ARBA" id="ARBA00022692"/>
    </source>
</evidence>
<dbReference type="GO" id="GO:0031505">
    <property type="term" value="P:fungal-type cell wall organization"/>
    <property type="evidence" value="ECO:0007669"/>
    <property type="project" value="TreeGrafter"/>
</dbReference>
<keyword evidence="9 18" id="KW-1133">Transmembrane helix</keyword>
<evidence type="ECO:0000256" key="13">
    <source>
        <dbReference type="ARBA" id="ARBA00023180"/>
    </source>
</evidence>
<keyword evidence="12 16" id="KW-0505">Motor protein</keyword>
<dbReference type="PANTHER" id="PTHR22914">
    <property type="entry name" value="CHITIN SYNTHASE"/>
    <property type="match status" value="1"/>
</dbReference>
<dbReference type="InterPro" id="IPR001199">
    <property type="entry name" value="Cyt_B5-like_heme/steroid-bd"/>
</dbReference>
<feature type="transmembrane region" description="Helical" evidence="18">
    <location>
        <begin position="975"/>
        <end position="994"/>
    </location>
</feature>
<dbReference type="InterPro" id="IPR036400">
    <property type="entry name" value="Cyt_B5-like_heme/steroid_sf"/>
</dbReference>
<feature type="region of interest" description="Disordered" evidence="17">
    <location>
        <begin position="602"/>
        <end position="649"/>
    </location>
</feature>
<dbReference type="InterPro" id="IPR014876">
    <property type="entry name" value="DEK_C"/>
</dbReference>
<dbReference type="PANTHER" id="PTHR22914:SF45">
    <property type="entry name" value="CHITIN SYNTHASE"/>
    <property type="match status" value="1"/>
</dbReference>
<dbReference type="Pfam" id="PF00063">
    <property type="entry name" value="Myosin_head"/>
    <property type="match status" value="1"/>
</dbReference>
<evidence type="ECO:0000313" key="21">
    <source>
        <dbReference type="EMBL" id="KAB5593353.1"/>
    </source>
</evidence>
<dbReference type="InterPro" id="IPR027417">
    <property type="entry name" value="P-loop_NTPase"/>
</dbReference>
<feature type="binding site" evidence="16">
    <location>
        <begin position="113"/>
        <end position="120"/>
    </location>
    <ligand>
        <name>ATP</name>
        <dbReference type="ChEBI" id="CHEBI:30616"/>
    </ligand>
</feature>
<dbReference type="PROSITE" id="PS51456">
    <property type="entry name" value="MYOSIN_MOTOR"/>
    <property type="match status" value="1"/>
</dbReference>
<feature type="transmembrane region" description="Helical" evidence="18">
    <location>
        <begin position="1655"/>
        <end position="1676"/>
    </location>
</feature>
<evidence type="ECO:0000256" key="16">
    <source>
        <dbReference type="PROSITE-ProRule" id="PRU00782"/>
    </source>
</evidence>
<dbReference type="GO" id="GO:0006031">
    <property type="term" value="P:chitin biosynthetic process"/>
    <property type="evidence" value="ECO:0007669"/>
    <property type="project" value="TreeGrafter"/>
</dbReference>
<feature type="domain" description="Myosin motor" evidence="19">
    <location>
        <begin position="13"/>
        <end position="798"/>
    </location>
</feature>
<evidence type="ECO:0000313" key="22">
    <source>
        <dbReference type="Proteomes" id="UP000383932"/>
    </source>
</evidence>
<evidence type="ECO:0000259" key="19">
    <source>
        <dbReference type="PROSITE" id="PS51456"/>
    </source>
</evidence>
<dbReference type="InterPro" id="IPR036961">
    <property type="entry name" value="Kinesin_motor_dom_sf"/>
</dbReference>
<sequence length="1920" mass="215167">MSGGLTHQQKLESVDDISALYPSISDDIIVSCLRERFLSDTIYTAVGSHALVALNPHKYVNACSDSVLMQYASEYRDAERQGPPREPHIFQLANNAYYHMRRTTQDQSIVFFGETASGKSENRRLAIKSLLELSVPNPGKKGSKLSQQIPAAEFVLESFGNARTLFNPNASRFGKYTELQFNDRGRICGIKTLDYYLERNRVSGAPNGERNFHIFYYLTAGASPEERQHLALTDKTTFRYLGAGQRPMAGMQPKPGMSGGNNEDWARFEQFKMAMKHVGMSKRHIAQSCQLVAAILHLGNLEFTRDRARNEDAAVVRNIDVLELTAEFLGLQPSALESVLSYRTKLVKKELCTVFLDEDGAADNRDDLAKTLYSLLFAWINETINQRLCKEDFSTFIALFDLPGTQNLPPSASRSNSLDQFCVNFANERLHRWIQYTIFESRTEEYTSEGLAARWAPSIPYFDNSECVRVMGTKPGGLIHIMDDQARRMPRKTNQTMVEAFGKRWGNHSSFKVGAADRSGLPTFTINHFNGPVTYSADNFLERNSDALNPDFVSLLRGSMSEVLGAGDSSAEGSRNPFIKGLFNGRAIATQAHPRNEDTIVAAQQPQKPMRAPSTRRKGTVSRRNRMPTLGEEGEAQEDTQAAAVEDSSPSGIKCVAGEFRSALETLFETLDDTQQWFVFCINPNDGQLPNQLEGRGVKAQVRSMGLPEIARKSGVVWEASMTPDEFLDRYKETVVKADVSEDEGGMGEVDRIGRVRALLGLGEGDIVIGREKVFLSHAAFHKLENPLRAGDLEEQKRNRLREMEAEAGFEPRAADPYAPYASPGAEAHSPYYGGDFGQSSQHVPLVSNAQGTPLMAPQASYMYDDDKSFRSEGRDGTGDDAMSMSVGSESYAPSRQLFTAADRKPVPDKEALPGEVMEGETMEEIKTTPARRRWVALCWMLTFWVPNFMLSYVGRIKRMDVRQAWREKFAINMIIWFICACAVFVIAVLGMLICPTEHVFSTGELASHSVTNDPNNVYAAIRGEVFDLTQLAVAHTVQVPVVPSKSILTYGGADATKLFPVSALCNGVSGSVSPWVILDSSNQTSVVDAKYHDFRAFTNDPRADWYFESMVRMRYMYRKGFVGYQPNEIKNMARNKRAVGIIDGLVYETTGFAPGLRAPEGQQAPQGVDTQFMSQEILSMFIQNSGSDVSKLITQLGLSNEVLARQRTCLRNLFVIGKVDNRNSPQCLFATNILLALSIIMVSIIGFKFLAALHFGSPRAPEDHDRFVICQVPCYTEGEESLRRTIDSLAKLRYDDKRKLLFVICDGMIVGSGNDRPTPRIALDILGADPNQDPEPLSFLSLGEGAKQHNMGKVWSGLYECEGHVVPYIVLAKVGKPTERSRPGNRGKRDSQMVLMHFLNKVHFNSPMNPLELELYHQIKNVIGVNPTFYEYLLMVDADTTVEPLSLNRLVSAMIHDKKLLGVCGETSIANAKQSIITMMQVYEYFISHHMAKAFESLFGSVTCLPGCFTMYRLRSPDTHKPLFIAQQVIDDYSENRVDTLHMKNLLHLGEDRYLTTLLLKYFSNYKTQFVRDAHAYTVVPDEWSVLLSQRRRWINSTIHNLAELVFLDRLCGFCCFSMRFIVFIDLLSTVTQPVTVAYIVYLVYLVVGEGKPIPTLSLILLAAIYGLQALIFIFRRKWDMIGWMIFYILAIPAFSFLLPLYSFWKMDDFSWGSTRLVVGEGNKKMIVHDEGKFDPRAIPLKTWTDYENELWDKESNHSIGSWVPPKKDIPWDAQSQSVYGRETFYEAPMSRAYSPAPSQGGMYMPAHVNNSGSGGRGTPVGGRPYAQSTLSRPITNYLDMPSHMFTGEGPSDLELERAVQDLLRDADMSQVTKRTIRTHLENVFGTSLTARKDFINSVIEREVAARMARDTSASPPRL</sequence>
<name>A0A5N5QP59_9AGAM</name>
<dbReference type="Gene3D" id="1.10.10.60">
    <property type="entry name" value="Homeodomain-like"/>
    <property type="match status" value="1"/>
</dbReference>
<feature type="domain" description="DEK-C" evidence="20">
    <location>
        <begin position="1851"/>
        <end position="1906"/>
    </location>
</feature>
<feature type="region of interest" description="Disordered" evidence="17">
    <location>
        <begin position="867"/>
        <end position="887"/>
    </location>
</feature>
<feature type="compositionally biased region" description="Basic residues" evidence="17">
    <location>
        <begin position="614"/>
        <end position="626"/>
    </location>
</feature>
<dbReference type="GO" id="GO:0005524">
    <property type="term" value="F:ATP binding"/>
    <property type="evidence" value="ECO:0007669"/>
    <property type="project" value="UniProtKB-UniRule"/>
</dbReference>
<feature type="transmembrane region" description="Helical" evidence="18">
    <location>
        <begin position="935"/>
        <end position="954"/>
    </location>
</feature>
<dbReference type="SMART" id="SM00242">
    <property type="entry name" value="MYSc"/>
    <property type="match status" value="1"/>
</dbReference>
<dbReference type="Pfam" id="PF00173">
    <property type="entry name" value="Cyt-b5"/>
    <property type="match status" value="1"/>
</dbReference>
<evidence type="ECO:0000256" key="15">
    <source>
        <dbReference type="ARBA" id="ARBA00048014"/>
    </source>
</evidence>
<dbReference type="GO" id="GO:0003779">
    <property type="term" value="F:actin binding"/>
    <property type="evidence" value="ECO:0007669"/>
    <property type="project" value="UniProtKB-KW"/>
</dbReference>
<feature type="transmembrane region" description="Helical" evidence="18">
    <location>
        <begin position="1229"/>
        <end position="1252"/>
    </location>
</feature>
<dbReference type="OrthoDB" id="370884at2759"/>
<evidence type="ECO:0000256" key="8">
    <source>
        <dbReference type="ARBA" id="ARBA00022840"/>
    </source>
</evidence>
<keyword evidence="7 16" id="KW-0547">Nucleotide-binding</keyword>
<keyword evidence="11 18" id="KW-0472">Membrane</keyword>
<organism evidence="21 22">
    <name type="scientific">Ceratobasidium theobromae</name>
    <dbReference type="NCBI Taxonomy" id="1582974"/>
    <lineage>
        <taxon>Eukaryota</taxon>
        <taxon>Fungi</taxon>
        <taxon>Dikarya</taxon>
        <taxon>Basidiomycota</taxon>
        <taxon>Agaricomycotina</taxon>
        <taxon>Agaricomycetes</taxon>
        <taxon>Cantharellales</taxon>
        <taxon>Ceratobasidiaceae</taxon>
        <taxon>Ceratobasidium</taxon>
    </lineage>
</organism>
<evidence type="ECO:0000256" key="12">
    <source>
        <dbReference type="ARBA" id="ARBA00023175"/>
    </source>
</evidence>
<dbReference type="GO" id="GO:0005886">
    <property type="term" value="C:plasma membrane"/>
    <property type="evidence" value="ECO:0007669"/>
    <property type="project" value="UniProtKB-SubCell"/>
</dbReference>
<keyword evidence="13" id="KW-0325">Glycoprotein</keyword>
<evidence type="ECO:0000256" key="11">
    <source>
        <dbReference type="ARBA" id="ARBA00023136"/>
    </source>
</evidence>
<dbReference type="InterPro" id="IPR029044">
    <property type="entry name" value="Nucleotide-diphossugar_trans"/>
</dbReference>
<dbReference type="GO" id="GO:0003774">
    <property type="term" value="F:cytoskeletal motor activity"/>
    <property type="evidence" value="ECO:0007669"/>
    <property type="project" value="UniProtKB-UniRule"/>
</dbReference>
<dbReference type="PRINTS" id="PR00193">
    <property type="entry name" value="MYOSINHEAVY"/>
</dbReference>
<proteinExistence type="inferred from homology"/>
<evidence type="ECO:0000256" key="18">
    <source>
        <dbReference type="SAM" id="Phobius"/>
    </source>
</evidence>
<evidence type="ECO:0000256" key="4">
    <source>
        <dbReference type="ARBA" id="ARBA00022676"/>
    </source>
</evidence>
<keyword evidence="5" id="KW-0808">Transferase</keyword>
<feature type="compositionally biased region" description="Basic and acidic residues" evidence="17">
    <location>
        <begin position="867"/>
        <end position="878"/>
    </location>
</feature>
<dbReference type="GO" id="GO:0004100">
    <property type="term" value="F:chitin synthase activity"/>
    <property type="evidence" value="ECO:0007669"/>
    <property type="project" value="UniProtKB-EC"/>
</dbReference>
<dbReference type="CDD" id="cd14879">
    <property type="entry name" value="MYSc_Myo17"/>
    <property type="match status" value="1"/>
</dbReference>
<dbReference type="Proteomes" id="UP000383932">
    <property type="component" value="Unassembled WGS sequence"/>
</dbReference>
<dbReference type="SUPFAM" id="SSF52540">
    <property type="entry name" value="P-loop containing nucleoside triphosphate hydrolases"/>
    <property type="match status" value="1"/>
</dbReference>
<dbReference type="SUPFAM" id="SSF109715">
    <property type="entry name" value="DEK C-terminal domain"/>
    <property type="match status" value="1"/>
</dbReference>
<evidence type="ECO:0000256" key="9">
    <source>
        <dbReference type="ARBA" id="ARBA00022989"/>
    </source>
</evidence>
<keyword evidence="10 16" id="KW-0518">Myosin</keyword>
<dbReference type="SUPFAM" id="SSF53448">
    <property type="entry name" value="Nucleotide-diphospho-sugar transferases"/>
    <property type="match status" value="1"/>
</dbReference>
<dbReference type="GO" id="GO:0030428">
    <property type="term" value="C:cell septum"/>
    <property type="evidence" value="ECO:0007669"/>
    <property type="project" value="TreeGrafter"/>
</dbReference>
<dbReference type="InterPro" id="IPR036037">
    <property type="entry name" value="MYSc_Myo17"/>
</dbReference>
<dbReference type="Gene3D" id="3.40.850.10">
    <property type="entry name" value="Kinesin motor domain"/>
    <property type="match status" value="1"/>
</dbReference>
<evidence type="ECO:0000256" key="7">
    <source>
        <dbReference type="ARBA" id="ARBA00022741"/>
    </source>
</evidence>
<comment type="catalytic activity">
    <reaction evidence="15">
        <text>[(1-&gt;4)-N-acetyl-beta-D-glucosaminyl](n) + UDP-N-acetyl-alpha-D-glucosamine = [(1-&gt;4)-N-acetyl-beta-D-glucosaminyl](n+1) + UDP + H(+)</text>
        <dbReference type="Rhea" id="RHEA:16637"/>
        <dbReference type="Rhea" id="RHEA-COMP:9593"/>
        <dbReference type="Rhea" id="RHEA-COMP:9595"/>
        <dbReference type="ChEBI" id="CHEBI:15378"/>
        <dbReference type="ChEBI" id="CHEBI:17029"/>
        <dbReference type="ChEBI" id="CHEBI:57705"/>
        <dbReference type="ChEBI" id="CHEBI:58223"/>
        <dbReference type="EC" id="2.4.1.16"/>
    </reaction>
</comment>
<evidence type="ECO:0000256" key="2">
    <source>
        <dbReference type="ARBA" id="ARBA00012543"/>
    </source>
</evidence>
<feature type="region of interest" description="Actin-binding" evidence="16">
    <location>
        <begin position="664"/>
        <end position="686"/>
    </location>
</feature>
<reference evidence="21 22" key="1">
    <citation type="journal article" date="2019" name="Fungal Biol. Biotechnol.">
        <title>Draft genome sequence of fastidious pathogen Ceratobasidium theobromae, which causes vascular-streak dieback in Theobroma cacao.</title>
        <authorList>
            <person name="Ali S.S."/>
            <person name="Asman A."/>
            <person name="Shao J."/>
            <person name="Firmansyah A.P."/>
            <person name="Susilo A.W."/>
            <person name="Rosmana A."/>
            <person name="McMahon P."/>
            <person name="Junaid M."/>
            <person name="Guest D."/>
            <person name="Kheng T.Y."/>
            <person name="Meinhardt L.W."/>
            <person name="Bailey B.A."/>
        </authorList>
    </citation>
    <scope>NUCLEOTIDE SEQUENCE [LARGE SCALE GENOMIC DNA]</scope>
    <source>
        <strain evidence="21 22">CT2</strain>
    </source>
</reference>
<dbReference type="Gene3D" id="1.20.58.530">
    <property type="match status" value="1"/>
</dbReference>
<evidence type="ECO:0000256" key="17">
    <source>
        <dbReference type="SAM" id="MobiDB-lite"/>
    </source>
</evidence>
<keyword evidence="6 18" id="KW-0812">Transmembrane</keyword>
<dbReference type="InterPro" id="IPR001609">
    <property type="entry name" value="Myosin_head_motor_dom-like"/>
</dbReference>
<keyword evidence="4" id="KW-0328">Glycosyltransferase</keyword>
<keyword evidence="14 16" id="KW-0009">Actin-binding</keyword>
<accession>A0A5N5QP59</accession>
<keyword evidence="8 16" id="KW-0067">ATP-binding</keyword>
<dbReference type="InterPro" id="IPR004835">
    <property type="entry name" value="Chitin_synth"/>
</dbReference>
<gene>
    <name evidence="21" type="ORF">CTheo_3185</name>
</gene>
<dbReference type="Pfam" id="PF08766">
    <property type="entry name" value="DEK_C"/>
    <property type="match status" value="1"/>
</dbReference>
<dbReference type="GO" id="GO:0016459">
    <property type="term" value="C:myosin complex"/>
    <property type="evidence" value="ECO:0007669"/>
    <property type="project" value="UniProtKB-KW"/>
</dbReference>
<comment type="caution">
    <text evidence="21">The sequence shown here is derived from an EMBL/GenBank/DDBJ whole genome shotgun (WGS) entry which is preliminary data.</text>
</comment>